<dbReference type="EMBL" id="WUUL01000011">
    <property type="protein sequence ID" value="MXQ55036.1"/>
    <property type="molecule type" value="Genomic_DNA"/>
</dbReference>
<comment type="similarity">
    <text evidence="1">Belongs to the carbohydrate kinase pfkB family.</text>
</comment>
<comment type="similarity">
    <text evidence="12">Belongs to the carbohydrate kinase PfkB family. Ribokinase subfamily.</text>
</comment>
<dbReference type="UniPathway" id="UPA00916">
    <property type="reaction ID" value="UER00889"/>
</dbReference>
<dbReference type="NCBIfam" id="TIGR02152">
    <property type="entry name" value="D_ribokin_bact"/>
    <property type="match status" value="1"/>
</dbReference>
<evidence type="ECO:0000256" key="7">
    <source>
        <dbReference type="ARBA" id="ARBA00022777"/>
    </source>
</evidence>
<comment type="subunit">
    <text evidence="12">Homodimer.</text>
</comment>
<dbReference type="Proteomes" id="UP000430692">
    <property type="component" value="Unassembled WGS sequence"/>
</dbReference>
<evidence type="ECO:0000256" key="12">
    <source>
        <dbReference type="HAMAP-Rule" id="MF_01987"/>
    </source>
</evidence>
<evidence type="ECO:0000256" key="1">
    <source>
        <dbReference type="ARBA" id="ARBA00005380"/>
    </source>
</evidence>
<evidence type="ECO:0000256" key="10">
    <source>
        <dbReference type="ARBA" id="ARBA00022958"/>
    </source>
</evidence>
<reference evidence="14 15" key="1">
    <citation type="submission" date="2019-12" db="EMBL/GenBank/DDBJ databases">
        <title>Whole-genome analyses of novel actinobacteria.</title>
        <authorList>
            <person name="Sahin N."/>
            <person name="Saygin H."/>
        </authorList>
    </citation>
    <scope>NUCLEOTIDE SEQUENCE [LARGE SCALE GENOMIC DNA]</scope>
    <source>
        <strain evidence="14 15">KC615</strain>
    </source>
</reference>
<dbReference type="InterPro" id="IPR011877">
    <property type="entry name" value="Ribokinase"/>
</dbReference>
<dbReference type="PRINTS" id="PR00990">
    <property type="entry name" value="RIBOKINASE"/>
</dbReference>
<protein>
    <recommendedName>
        <fullName evidence="3 12">Ribokinase</fullName>
        <shortName evidence="12">RK</shortName>
        <ecNumber evidence="2 12">2.7.1.15</ecNumber>
    </recommendedName>
</protein>
<accession>A0A6I4VZ58</accession>
<dbReference type="InterPro" id="IPR011611">
    <property type="entry name" value="PfkB_dom"/>
</dbReference>
<dbReference type="AlphaFoldDB" id="A0A6I4VZ58"/>
<dbReference type="HAMAP" id="MF_01987">
    <property type="entry name" value="Ribokinase"/>
    <property type="match status" value="1"/>
</dbReference>
<keyword evidence="9 12" id="KW-0460">Magnesium</keyword>
<dbReference type="GO" id="GO:0046872">
    <property type="term" value="F:metal ion binding"/>
    <property type="evidence" value="ECO:0007669"/>
    <property type="project" value="UniProtKB-KW"/>
</dbReference>
<evidence type="ECO:0000256" key="2">
    <source>
        <dbReference type="ARBA" id="ARBA00012035"/>
    </source>
</evidence>
<dbReference type="Pfam" id="PF00294">
    <property type="entry name" value="PfkB"/>
    <property type="match status" value="1"/>
</dbReference>
<dbReference type="GO" id="GO:0005829">
    <property type="term" value="C:cytosol"/>
    <property type="evidence" value="ECO:0007669"/>
    <property type="project" value="TreeGrafter"/>
</dbReference>
<keyword evidence="7 12" id="KW-0418">Kinase</keyword>
<feature type="binding site" evidence="12">
    <location>
        <position position="242"/>
    </location>
    <ligand>
        <name>substrate</name>
    </ligand>
</feature>
<feature type="binding site" evidence="12">
    <location>
        <position position="139"/>
    </location>
    <ligand>
        <name>substrate</name>
    </ligand>
</feature>
<evidence type="ECO:0000256" key="8">
    <source>
        <dbReference type="ARBA" id="ARBA00022840"/>
    </source>
</evidence>
<comment type="cofactor">
    <cofactor evidence="12">
        <name>Mg(2+)</name>
        <dbReference type="ChEBI" id="CHEBI:18420"/>
    </cofactor>
    <text evidence="12">Requires a divalent cation, most likely magnesium in vivo, as an electrophilic catalyst to aid phosphoryl group transfer. It is the chelate of the metal and the nucleotide that is the actual substrate.</text>
</comment>
<feature type="binding site" evidence="12">
    <location>
        <begin position="11"/>
        <end position="13"/>
    </location>
    <ligand>
        <name>substrate</name>
    </ligand>
</feature>
<dbReference type="EC" id="2.7.1.15" evidence="2 12"/>
<name>A0A6I4VZ58_9BACL</name>
<dbReference type="RefSeq" id="WP_160802389.1">
    <property type="nucleotide sequence ID" value="NZ_WUUL01000011.1"/>
</dbReference>
<feature type="binding site" evidence="12">
    <location>
        <position position="275"/>
    </location>
    <ligand>
        <name>K(+)</name>
        <dbReference type="ChEBI" id="CHEBI:29103"/>
    </ligand>
</feature>
<feature type="binding site" evidence="12">
    <location>
        <position position="266"/>
    </location>
    <ligand>
        <name>ATP</name>
        <dbReference type="ChEBI" id="CHEBI:30616"/>
    </ligand>
</feature>
<dbReference type="InterPro" id="IPR002139">
    <property type="entry name" value="Ribo/fructo_kinase"/>
</dbReference>
<feature type="domain" description="Carbohydrate kinase PfkB" evidence="13">
    <location>
        <begin position="1"/>
        <end position="284"/>
    </location>
</feature>
<evidence type="ECO:0000256" key="6">
    <source>
        <dbReference type="ARBA" id="ARBA00022741"/>
    </source>
</evidence>
<sequence length="302" mass="32329">MSKILLIGSINMDLVVVATRRAHPGETIFGEQFHIIPGGKGANQAVAAARLGADVHLVGAVGNDQLGKQAFTNLQAEGVNTNHIQVLSDVSTGTAHITVAEGDNTIIVVPAANEKVSPNQVDSVRSLIQDSDIVLLQLEIPIETIEYIVDLCTEFHVPVILNPAPAQKLPLALLEKVTYLTPNEHEVKILFPHETIEQLLKRYPKKLLVTEGVEGVRYDDGENLIHVPAVKVKATDTTGAGDTFNGALAVGLSRGMELKEAICFANLAAGISVTKLGAQGGMPTLEQLHQLQGEINEKSWND</sequence>
<gene>
    <name evidence="12 14" type="primary">rbsK</name>
    <name evidence="14" type="ORF">GSM42_15190</name>
</gene>
<keyword evidence="15" id="KW-1185">Reference proteome</keyword>
<dbReference type="SUPFAM" id="SSF53613">
    <property type="entry name" value="Ribokinase-like"/>
    <property type="match status" value="1"/>
</dbReference>
<keyword evidence="8 12" id="KW-0067">ATP-binding</keyword>
<feature type="binding site" evidence="12">
    <location>
        <begin position="210"/>
        <end position="215"/>
    </location>
    <ligand>
        <name>ATP</name>
        <dbReference type="ChEBI" id="CHEBI:30616"/>
    </ligand>
</feature>
<comment type="pathway">
    <text evidence="12">Carbohydrate metabolism; D-ribose degradation; D-ribose 5-phosphate from beta-D-ribopyranose: step 2/2.</text>
</comment>
<dbReference type="InterPro" id="IPR029056">
    <property type="entry name" value="Ribokinase-like"/>
</dbReference>
<feature type="active site" description="Proton acceptor" evidence="12">
    <location>
        <position position="242"/>
    </location>
</feature>
<comment type="caution">
    <text evidence="12">Lacks conserved residue(s) required for the propagation of feature annotation.</text>
</comment>
<keyword evidence="6 12" id="KW-0547">Nucleotide-binding</keyword>
<comment type="activity regulation">
    <text evidence="12">Activated by a monovalent cation that binds near, but not in, the active site. The most likely occupant of the site in vivo is potassium. Ion binding induces a conformational change that may alter substrate affinity.</text>
</comment>
<evidence type="ECO:0000256" key="3">
    <source>
        <dbReference type="ARBA" id="ARBA00016943"/>
    </source>
</evidence>
<dbReference type="PROSITE" id="PS00584">
    <property type="entry name" value="PFKB_KINASES_2"/>
    <property type="match status" value="1"/>
</dbReference>
<feature type="binding site" evidence="12">
    <location>
        <position position="277"/>
    </location>
    <ligand>
        <name>K(+)</name>
        <dbReference type="ChEBI" id="CHEBI:29103"/>
    </ligand>
</feature>
<dbReference type="Gene3D" id="3.40.1190.20">
    <property type="match status" value="1"/>
</dbReference>
<keyword evidence="4 12" id="KW-0808">Transferase</keyword>
<evidence type="ECO:0000256" key="4">
    <source>
        <dbReference type="ARBA" id="ARBA00022679"/>
    </source>
</evidence>
<feature type="binding site" evidence="12">
    <location>
        <position position="236"/>
    </location>
    <ligand>
        <name>K(+)</name>
        <dbReference type="ChEBI" id="CHEBI:29103"/>
    </ligand>
</feature>
<comment type="function">
    <text evidence="12">Catalyzes the phosphorylation of ribose at O-5 in a reaction requiring ATP and magnesium. The resulting D-ribose-5-phosphate can then be used either for sythesis of nucleotides, histidine, and tryptophan, or as a component of the pentose phosphate pathway.</text>
</comment>
<proteinExistence type="inferred from homology"/>
<dbReference type="GO" id="GO:0005524">
    <property type="term" value="F:ATP binding"/>
    <property type="evidence" value="ECO:0007669"/>
    <property type="project" value="UniProtKB-UniRule"/>
</dbReference>
<evidence type="ECO:0000313" key="15">
    <source>
        <dbReference type="Proteomes" id="UP000430692"/>
    </source>
</evidence>
<dbReference type="GO" id="GO:0019303">
    <property type="term" value="P:D-ribose catabolic process"/>
    <property type="evidence" value="ECO:0007669"/>
    <property type="project" value="UniProtKB-UniRule"/>
</dbReference>
<comment type="subcellular location">
    <subcellularLocation>
        <location evidence="12">Cytoplasm</location>
    </subcellularLocation>
</comment>
<feature type="binding site" evidence="12">
    <location>
        <position position="183"/>
    </location>
    <ligand>
        <name>ATP</name>
        <dbReference type="ChEBI" id="CHEBI:30616"/>
    </ligand>
</feature>
<keyword evidence="11 12" id="KW-0119">Carbohydrate metabolism</keyword>
<dbReference type="PANTHER" id="PTHR10584:SF166">
    <property type="entry name" value="RIBOKINASE"/>
    <property type="match status" value="1"/>
</dbReference>
<evidence type="ECO:0000256" key="9">
    <source>
        <dbReference type="ARBA" id="ARBA00022842"/>
    </source>
</evidence>
<evidence type="ECO:0000259" key="13">
    <source>
        <dbReference type="Pfam" id="PF00294"/>
    </source>
</evidence>
<dbReference type="PANTHER" id="PTHR10584">
    <property type="entry name" value="SUGAR KINASE"/>
    <property type="match status" value="1"/>
</dbReference>
<keyword evidence="12" id="KW-0963">Cytoplasm</keyword>
<comment type="caution">
    <text evidence="14">The sequence shown here is derived from an EMBL/GenBank/DDBJ whole genome shotgun (WGS) entry which is preliminary data.</text>
</comment>
<keyword evidence="10 12" id="KW-0630">Potassium</keyword>
<comment type="catalytic activity">
    <reaction evidence="12">
        <text>D-ribose + ATP = D-ribose 5-phosphate + ADP + H(+)</text>
        <dbReference type="Rhea" id="RHEA:13697"/>
        <dbReference type="ChEBI" id="CHEBI:15378"/>
        <dbReference type="ChEBI" id="CHEBI:30616"/>
        <dbReference type="ChEBI" id="CHEBI:47013"/>
        <dbReference type="ChEBI" id="CHEBI:78346"/>
        <dbReference type="ChEBI" id="CHEBI:456216"/>
        <dbReference type="EC" id="2.7.1.15"/>
    </reaction>
</comment>
<feature type="binding site" evidence="12">
    <location>
        <position position="238"/>
    </location>
    <ligand>
        <name>K(+)</name>
        <dbReference type="ChEBI" id="CHEBI:29103"/>
    </ligand>
</feature>
<evidence type="ECO:0000256" key="5">
    <source>
        <dbReference type="ARBA" id="ARBA00022723"/>
    </source>
</evidence>
<organism evidence="14 15">
    <name type="scientific">Shimazuella alba</name>
    <dbReference type="NCBI Taxonomy" id="2690964"/>
    <lineage>
        <taxon>Bacteria</taxon>
        <taxon>Bacillati</taxon>
        <taxon>Bacillota</taxon>
        <taxon>Bacilli</taxon>
        <taxon>Bacillales</taxon>
        <taxon>Thermoactinomycetaceae</taxon>
        <taxon>Shimazuella</taxon>
    </lineage>
</organism>
<dbReference type="GO" id="GO:0004747">
    <property type="term" value="F:ribokinase activity"/>
    <property type="evidence" value="ECO:0007669"/>
    <property type="project" value="UniProtKB-UniRule"/>
</dbReference>
<evidence type="ECO:0000313" key="14">
    <source>
        <dbReference type="EMBL" id="MXQ55036.1"/>
    </source>
</evidence>
<feature type="binding site" evidence="12">
    <location>
        <begin position="39"/>
        <end position="43"/>
    </location>
    <ligand>
        <name>substrate</name>
    </ligand>
</feature>
<feature type="binding site" evidence="12">
    <location>
        <begin position="241"/>
        <end position="242"/>
    </location>
    <ligand>
        <name>ATP</name>
        <dbReference type="ChEBI" id="CHEBI:30616"/>
    </ligand>
</feature>
<feature type="binding site" evidence="12">
    <location>
        <position position="272"/>
    </location>
    <ligand>
        <name>K(+)</name>
        <dbReference type="ChEBI" id="CHEBI:29103"/>
    </ligand>
</feature>
<dbReference type="InterPro" id="IPR002173">
    <property type="entry name" value="Carboh/pur_kinase_PfkB_CS"/>
</dbReference>
<keyword evidence="5 12" id="KW-0479">Metal-binding</keyword>
<dbReference type="CDD" id="cd01174">
    <property type="entry name" value="ribokinase"/>
    <property type="match status" value="1"/>
</dbReference>
<evidence type="ECO:0000256" key="11">
    <source>
        <dbReference type="ARBA" id="ARBA00023277"/>
    </source>
</evidence>